<dbReference type="InterPro" id="IPR036361">
    <property type="entry name" value="SAP_dom_sf"/>
</dbReference>
<evidence type="ECO:0000313" key="2">
    <source>
        <dbReference type="EMBL" id="RWX50842.1"/>
    </source>
</evidence>
<dbReference type="Pfam" id="PF09905">
    <property type="entry name" value="VF530"/>
    <property type="match status" value="1"/>
</dbReference>
<dbReference type="EMBL" id="MTKS01000014">
    <property type="protein sequence ID" value="RWX52401.1"/>
    <property type="molecule type" value="Genomic_DNA"/>
</dbReference>
<proteinExistence type="predicted"/>
<dbReference type="EMBL" id="MTKR01000014">
    <property type="protein sequence ID" value="RWX50842.1"/>
    <property type="molecule type" value="Genomic_DNA"/>
</dbReference>
<reference evidence="4 5" key="1">
    <citation type="submission" date="2017-01" db="EMBL/GenBank/DDBJ databases">
        <title>The cable genome- insights into the physiology and evolution of filamentous bacteria capable of sulfide oxidation via long distance electron transfer.</title>
        <authorList>
            <person name="Schreiber L."/>
            <person name="Bjerg J.T."/>
            <person name="Boggild A."/>
            <person name="Van De Vossenberg J."/>
            <person name="Meysman F."/>
            <person name="Nielsen L.P."/>
            <person name="Schramm A."/>
            <person name="Kjeldsen K.U."/>
        </authorList>
    </citation>
    <scope>NUCLEOTIDE SEQUENCE [LARGE SCALE GENOMIC DNA]</scope>
    <source>
        <strain evidence="2">A3</strain>
        <strain evidence="3">A5</strain>
    </source>
</reference>
<feature type="region of interest" description="Disordered" evidence="1">
    <location>
        <begin position="1"/>
        <end position="20"/>
    </location>
</feature>
<evidence type="ECO:0000256" key="1">
    <source>
        <dbReference type="SAM" id="MobiDB-lite"/>
    </source>
</evidence>
<name>A0A3S3QXG4_9BACT</name>
<protein>
    <recommendedName>
        <fullName evidence="6">DUF2132 domain-containing protein</fullName>
    </recommendedName>
</protein>
<evidence type="ECO:0000313" key="4">
    <source>
        <dbReference type="Proteomes" id="UP000287615"/>
    </source>
</evidence>
<sequence length="100" mass="11694">MNEEQTGEEQTSEEQNNDPLHGVTLKNMVTYLVDCYGWDKLGDWTRIRCFMINPTLNSSLKFLRRTPWARAKVEDLYVVTKWNQQHKAKRGGRSRSESSS</sequence>
<organism evidence="2 4">
    <name type="scientific">Candidatus Electrothrix marina</name>
    <dbReference type="NCBI Taxonomy" id="1859130"/>
    <lineage>
        <taxon>Bacteria</taxon>
        <taxon>Pseudomonadati</taxon>
        <taxon>Thermodesulfobacteriota</taxon>
        <taxon>Desulfobulbia</taxon>
        <taxon>Desulfobulbales</taxon>
        <taxon>Desulfobulbaceae</taxon>
        <taxon>Candidatus Electrothrix</taxon>
    </lineage>
</organism>
<dbReference type="Gene3D" id="1.10.720.30">
    <property type="entry name" value="SAP domain"/>
    <property type="match status" value="1"/>
</dbReference>
<evidence type="ECO:0000313" key="3">
    <source>
        <dbReference type="EMBL" id="RWX52401.1"/>
    </source>
</evidence>
<feature type="compositionally biased region" description="Acidic residues" evidence="1">
    <location>
        <begin position="1"/>
        <end position="16"/>
    </location>
</feature>
<dbReference type="InterPro" id="IPR018668">
    <property type="entry name" value="DNA-binding_VF530-like"/>
</dbReference>
<dbReference type="AlphaFoldDB" id="A0A3S3QXG4"/>
<keyword evidence="5" id="KW-1185">Reference proteome</keyword>
<evidence type="ECO:0000313" key="5">
    <source>
        <dbReference type="Proteomes" id="UP000288892"/>
    </source>
</evidence>
<dbReference type="Proteomes" id="UP000288892">
    <property type="component" value="Unassembled WGS sequence"/>
</dbReference>
<accession>A0A3S3QXG4</accession>
<dbReference type="Proteomes" id="UP000287615">
    <property type="component" value="Unassembled WGS sequence"/>
</dbReference>
<evidence type="ECO:0008006" key="6">
    <source>
        <dbReference type="Google" id="ProtNLM"/>
    </source>
</evidence>
<gene>
    <name evidence="2" type="ORF">VU00_10144</name>
    <name evidence="3" type="ORF">VU01_10145</name>
</gene>
<comment type="caution">
    <text evidence="2">The sequence shown here is derived from an EMBL/GenBank/DDBJ whole genome shotgun (WGS) entry which is preliminary data.</text>
</comment>
<dbReference type="GO" id="GO:0003677">
    <property type="term" value="F:DNA binding"/>
    <property type="evidence" value="ECO:0007669"/>
    <property type="project" value="InterPro"/>
</dbReference>